<reference evidence="3" key="1">
    <citation type="submission" date="2018-05" db="EMBL/GenBank/DDBJ databases">
        <authorList>
            <person name="Lanie J.A."/>
            <person name="Ng W.-L."/>
            <person name="Kazmierczak K.M."/>
            <person name="Andrzejewski T.M."/>
            <person name="Davidsen T.M."/>
            <person name="Wayne K.J."/>
            <person name="Tettelin H."/>
            <person name="Glass J.I."/>
            <person name="Rusch D."/>
            <person name="Podicherti R."/>
            <person name="Tsui H.-C.T."/>
            <person name="Winkler M.E."/>
        </authorList>
    </citation>
    <scope>NUCLEOTIDE SEQUENCE</scope>
</reference>
<dbReference type="InterPro" id="IPR006015">
    <property type="entry name" value="Universal_stress_UspA"/>
</dbReference>
<proteinExistence type="inferred from homology"/>
<comment type="similarity">
    <text evidence="1">Belongs to the universal stress protein A family.</text>
</comment>
<name>A0A381N8S2_9ZZZZ</name>
<accession>A0A381N8S2</accession>
<dbReference type="SUPFAM" id="SSF52402">
    <property type="entry name" value="Adenine nucleotide alpha hydrolases-like"/>
    <property type="match status" value="1"/>
</dbReference>
<dbReference type="PANTHER" id="PTHR46268">
    <property type="entry name" value="STRESS RESPONSE PROTEIN NHAX"/>
    <property type="match status" value="1"/>
</dbReference>
<gene>
    <name evidence="3" type="ORF">METZ01_LOCUS2837</name>
</gene>
<dbReference type="AlphaFoldDB" id="A0A381N8S2"/>
<dbReference type="InterPro" id="IPR006016">
    <property type="entry name" value="UspA"/>
</dbReference>
<organism evidence="3">
    <name type="scientific">marine metagenome</name>
    <dbReference type="NCBI Taxonomy" id="408172"/>
    <lineage>
        <taxon>unclassified sequences</taxon>
        <taxon>metagenomes</taxon>
        <taxon>ecological metagenomes</taxon>
    </lineage>
</organism>
<sequence length="275" mass="30759">MRVAKAFNAAVTIVYVGEKISAFSTSGVHLAQENLENWELDRQGVDVLAWAFKYLADNGYLSTESEGEGFNIGKLVQTDEDRCEVYLEGNHTQEVGLILRNGDIIQQLRDEVNKRAFDITIIGASKKRSMAHDLIQYIDSSIFVVKNYQPDGQYKMLLAVNDAPNTRKAVKYGVRVAQAFDLYTTAVTVSSTTDFRENCKKASAWADKFLRRSGVENEIRLEHGKFVETMSTIAGDNHIIVMGSSTKSPLVKFFKGSKPLKVMENCKCPVLIVKE</sequence>
<dbReference type="EMBL" id="UINC01000145">
    <property type="protein sequence ID" value="SUZ49983.1"/>
    <property type="molecule type" value="Genomic_DNA"/>
</dbReference>
<protein>
    <recommendedName>
        <fullName evidence="2">UspA domain-containing protein</fullName>
    </recommendedName>
</protein>
<dbReference type="Gene3D" id="3.40.50.12370">
    <property type="match status" value="1"/>
</dbReference>
<dbReference type="CDD" id="cd00293">
    <property type="entry name" value="USP-like"/>
    <property type="match status" value="1"/>
</dbReference>
<dbReference type="Pfam" id="PF00582">
    <property type="entry name" value="Usp"/>
    <property type="match status" value="1"/>
</dbReference>
<dbReference type="PANTHER" id="PTHR46268:SF15">
    <property type="entry name" value="UNIVERSAL STRESS PROTEIN HP_0031"/>
    <property type="match status" value="1"/>
</dbReference>
<evidence type="ECO:0000313" key="3">
    <source>
        <dbReference type="EMBL" id="SUZ49983.1"/>
    </source>
</evidence>
<feature type="domain" description="UspA" evidence="2">
    <location>
        <begin position="156"/>
        <end position="274"/>
    </location>
</feature>
<dbReference type="PRINTS" id="PR01438">
    <property type="entry name" value="UNVRSLSTRESS"/>
</dbReference>
<evidence type="ECO:0000259" key="2">
    <source>
        <dbReference type="Pfam" id="PF00582"/>
    </source>
</evidence>
<evidence type="ECO:0000256" key="1">
    <source>
        <dbReference type="ARBA" id="ARBA00008791"/>
    </source>
</evidence>